<name>A0A938WPE4_9BACT</name>
<reference evidence="2 3" key="1">
    <citation type="journal article" date="2021" name="Sci. Rep.">
        <title>The distribution of antibiotic resistance genes in chicken gut microbiota commensals.</title>
        <authorList>
            <person name="Juricova H."/>
            <person name="Matiasovicova J."/>
            <person name="Kubasova T."/>
            <person name="Cejkova D."/>
            <person name="Rychlik I."/>
        </authorList>
    </citation>
    <scope>NUCLEOTIDE SEQUENCE [LARGE SCALE GENOMIC DNA]</scope>
    <source>
        <strain evidence="2 3">An819</strain>
    </source>
</reference>
<dbReference type="Gene3D" id="2.60.40.10">
    <property type="entry name" value="Immunoglobulins"/>
    <property type="match status" value="1"/>
</dbReference>
<evidence type="ECO:0000256" key="1">
    <source>
        <dbReference type="SAM" id="SignalP"/>
    </source>
</evidence>
<dbReference type="Pfam" id="PF15418">
    <property type="entry name" value="DUF4625"/>
    <property type="match status" value="2"/>
</dbReference>
<feature type="chain" id="PRO_5037510253" evidence="1">
    <location>
        <begin position="24"/>
        <end position="253"/>
    </location>
</feature>
<feature type="signal peptide" evidence="1">
    <location>
        <begin position="1"/>
        <end position="23"/>
    </location>
</feature>
<dbReference type="RefSeq" id="WP_205111070.1">
    <property type="nucleotide sequence ID" value="NZ_JACJJL010000024.1"/>
</dbReference>
<dbReference type="InterPro" id="IPR013783">
    <property type="entry name" value="Ig-like_fold"/>
</dbReference>
<sequence length="253" mass="26326">MKKSLVFAASMLLSVLVFGLASCDNDDDAAKVKKPVVELTEVGAGNSGEVTAGSDLHLEAEAEAEGGIARIDMTLTPEGGKAPRLAAAWAEGKYVGVRNADFHEHVDIPVDMPAGRYRLVLTVTDKAGQSASATAVLTVREPSAGKLSASIVEVGKDNSMKAVAGGELHLEAEVNAPSGIAAIEVELHNGAAGYEKTFEFAGKYVGKTSAMFHEHIAVPADAPAGEYHLHFTVTDAEGNSVTEEAEGLVVTRK</sequence>
<dbReference type="InterPro" id="IPR027829">
    <property type="entry name" value="DUF4625"/>
</dbReference>
<gene>
    <name evidence="2" type="ORF">H6B30_12470</name>
</gene>
<accession>A0A938WPE4</accession>
<evidence type="ECO:0000313" key="3">
    <source>
        <dbReference type="Proteomes" id="UP000764045"/>
    </source>
</evidence>
<proteinExistence type="predicted"/>
<dbReference type="PROSITE" id="PS51257">
    <property type="entry name" value="PROKAR_LIPOPROTEIN"/>
    <property type="match status" value="1"/>
</dbReference>
<organism evidence="2 3">
    <name type="scientific">Marseilla massiliensis</name>
    <dbReference type="NCBI Taxonomy" id="1841864"/>
    <lineage>
        <taxon>Bacteria</taxon>
        <taxon>Pseudomonadati</taxon>
        <taxon>Bacteroidota</taxon>
        <taxon>Bacteroidia</taxon>
        <taxon>Bacteroidales</taxon>
        <taxon>Prevotellaceae</taxon>
        <taxon>Marseilla</taxon>
    </lineage>
</organism>
<dbReference type="EMBL" id="JACJJL010000024">
    <property type="protein sequence ID" value="MBM6662556.1"/>
    <property type="molecule type" value="Genomic_DNA"/>
</dbReference>
<comment type="caution">
    <text evidence="2">The sequence shown here is derived from an EMBL/GenBank/DDBJ whole genome shotgun (WGS) entry which is preliminary data.</text>
</comment>
<dbReference type="Proteomes" id="UP000764045">
    <property type="component" value="Unassembled WGS sequence"/>
</dbReference>
<keyword evidence="1" id="KW-0732">Signal</keyword>
<dbReference type="AlphaFoldDB" id="A0A938WPE4"/>
<protein>
    <submittedName>
        <fullName evidence="2">DUF4625 domain-containing protein</fullName>
    </submittedName>
</protein>
<evidence type="ECO:0000313" key="2">
    <source>
        <dbReference type="EMBL" id="MBM6662556.1"/>
    </source>
</evidence>
<keyword evidence="3" id="KW-1185">Reference proteome</keyword>